<feature type="binding site" evidence="3">
    <location>
        <begin position="802"/>
        <end position="809"/>
    </location>
    <ligand>
        <name>ATP</name>
        <dbReference type="ChEBI" id="CHEBI:30616"/>
    </ligand>
</feature>
<dbReference type="InterPro" id="IPR003593">
    <property type="entry name" value="AAA+_ATPase"/>
</dbReference>
<name>A0ABS6YNJ6_9ACTN</name>
<dbReference type="GO" id="GO:0051301">
    <property type="term" value="P:cell division"/>
    <property type="evidence" value="ECO:0007669"/>
    <property type="project" value="UniProtKB-KW"/>
</dbReference>
<feature type="compositionally biased region" description="Basic and acidic residues" evidence="5">
    <location>
        <begin position="162"/>
        <end position="171"/>
    </location>
</feature>
<keyword evidence="4" id="KW-0175">Coiled coil</keyword>
<feature type="transmembrane region" description="Helical" evidence="6">
    <location>
        <begin position="328"/>
        <end position="347"/>
    </location>
</feature>
<dbReference type="Proteomes" id="UP001197114">
    <property type="component" value="Unassembled WGS sequence"/>
</dbReference>
<evidence type="ECO:0000256" key="6">
    <source>
        <dbReference type="SAM" id="Phobius"/>
    </source>
</evidence>
<dbReference type="Pfam" id="PF01580">
    <property type="entry name" value="FtsK_SpoIIIE"/>
    <property type="match status" value="2"/>
</dbReference>
<feature type="transmembrane region" description="Helical" evidence="6">
    <location>
        <begin position="352"/>
        <end position="369"/>
    </location>
</feature>
<organism evidence="8 9">
    <name type="scientific">Streptomyces anatolicus</name>
    <dbReference type="NCBI Taxonomy" id="2675858"/>
    <lineage>
        <taxon>Bacteria</taxon>
        <taxon>Bacillati</taxon>
        <taxon>Actinomycetota</taxon>
        <taxon>Actinomycetes</taxon>
        <taxon>Kitasatosporales</taxon>
        <taxon>Streptomycetaceae</taxon>
        <taxon>Streptomyces</taxon>
    </lineage>
</organism>
<dbReference type="PROSITE" id="PS50901">
    <property type="entry name" value="FTSK"/>
    <property type="match status" value="2"/>
</dbReference>
<feature type="compositionally biased region" description="Gly residues" evidence="5">
    <location>
        <begin position="192"/>
        <end position="206"/>
    </location>
</feature>
<evidence type="ECO:0000256" key="4">
    <source>
        <dbReference type="SAM" id="Coils"/>
    </source>
</evidence>
<feature type="compositionally biased region" description="Acidic residues" evidence="5">
    <location>
        <begin position="180"/>
        <end position="190"/>
    </location>
</feature>
<sequence length="1613" mass="173625">MRLTLTVVDPFGGGSADVVLDADPESTVRDIAVELARQVGHSGAQIIPIGQGPHSGAGGGPTIYVDGYAVDPTATVVTSPLREGAVVSLDDPAGCLPGEPSGLVELRVAGGPTAGAVHRLGIGRYDIGSGAASYIRIDDPEMASRALTLSVATDGTCQVTLHGEEKDKEGVTLDGTPFGEEPEEPEEIEGIEGTGGAGRAGGGIGRASGSPRDAEKLAKEREKARKKREKARKKRAKARAKREKQQRRAGGHARGPRRDTVQWPLGAQLALGNTLLELARYTPPNAALKWSEDGAGLDYNRPPRLRPPERQTTFRLPSPPREFEARPLPWLMALFPLVGAVVAAMIFNRWYYLIMAGLSPIMLFGNYFMDKKHGRKSHAKQVREYEETKARIEKDAQDALVAERMDRRHAIPDPATVLALGTGPRTRLWERRRTDADHLLIRVGTGRLPSEVVLDDPEKDDHRRQVTWHIEDAPVALPLKGLGVIGIAGPDDSATALGRWAVAQAATLHSPMDVQFYVLTENTAKETWDWVRWLPHARPSGGQDINVLIGTDAETVGARIGELTQILDARVKAMEENKGQGAAFSDPDIVVVWDGSRRLRSLPGVVRLLREGPAVRMFALCLDTEERFLPGECQAFVVAEPKPRELDGRAGHAPQPQAQPQAQYGVPQPPPGGGFPSFQAWHRTASDPAQENAPRELRLRVEMTGAERLTDVRPDFVSPSWCLRLARAVSPLRDISGETEDSALPASSRLLDVLELEPPTPGAIAARWQAGGQSTMAVIGESYDGPFGIDMRKDGPHGLIAGTTGSGKSELLQTIVAALAVANTPENMTFVLVDYKGGSAFKDCVKLPHTVGMVTDLDAHLVERALESLGAELKRREHILADADAKDIEDYQDLVRRDPSHPPVPRLLIVIDEFASMVRDLPDFVTGLVNIAQRGRSLGIHLLLATQRPSGVVSPEIRANTNLRIALRVTDGGESSDVIDSPEAGHISKNTPGRAYVRLGHASLVPFQSGRVGGRRPGAADPRALAPWVDALDWAALGRASLVKPKAEAREEEEITDLKVLVDTVIEANHALGIPAQHSPWLPALGETLLLDEIPAPAPRTAPGSLTPAAYGIEDLPADQARRPVVVDFATFGHLMIGGAPRSGRSQVLRTIAGSLARTHSSADVHLYGIDCGNGALNALTRLPHCGAVVGRNQTERVVRLINRLKGELTRRQDLLADKGYADIGEQRADAAEDERLPHLVVLLDRWEGWLPTLGEIDHGSLTDEITTIMREGASVGIHMVMTGDRQILVGRISSLTEDKYGLRLADRSDFSMLGIPARKVPEEIAPGRAFKNESGTETQFALLSEDSTGQGQAAAIAAIGERAAARDANVPRHRRPFRVDTLPSRISFEEAWELRDPEASRSKLWALVGIGGDEVMGHGPDLAQGVPAFVIAGPAKSGRSTVLLNMARSFRAQGVRLVVAAPRQSPLRELEGQEGVLKVFTGDDIDEDEFEELIDEADASPDDPVVVLIDDAEILEDADAASHFKRIIQRGADLGLAMVLAGDEEDVCSGFSGWQVDAKKGRRGILLSPQDSSSGDLIGLRISRSVVGGPVTPGKGMLHLGNGELATLTTPL</sequence>
<feature type="compositionally biased region" description="Basic and acidic residues" evidence="5">
    <location>
        <begin position="212"/>
        <end position="223"/>
    </location>
</feature>
<dbReference type="CDD" id="cd01127">
    <property type="entry name" value="TrwB_TraG_TraD_VirD4"/>
    <property type="match status" value="1"/>
</dbReference>
<dbReference type="PANTHER" id="PTHR22683">
    <property type="entry name" value="SPORULATION PROTEIN RELATED"/>
    <property type="match status" value="1"/>
</dbReference>
<reference evidence="8 9" key="1">
    <citation type="submission" date="2019-11" db="EMBL/GenBank/DDBJ databases">
        <authorList>
            <person name="Ay H."/>
        </authorList>
    </citation>
    <scope>NUCLEOTIDE SEQUENCE [LARGE SCALE GENOMIC DNA]</scope>
    <source>
        <strain evidence="8 9">BG9H</strain>
    </source>
</reference>
<dbReference type="InterPro" id="IPR050206">
    <property type="entry name" value="FtsK/SpoIIIE/SftA"/>
</dbReference>
<evidence type="ECO:0000256" key="3">
    <source>
        <dbReference type="PROSITE-ProRule" id="PRU00289"/>
    </source>
</evidence>
<dbReference type="SMART" id="SM00382">
    <property type="entry name" value="AAA"/>
    <property type="match status" value="3"/>
</dbReference>
<keyword evidence="9" id="KW-1185">Reference proteome</keyword>
<evidence type="ECO:0000256" key="1">
    <source>
        <dbReference type="ARBA" id="ARBA00022741"/>
    </source>
</evidence>
<evidence type="ECO:0000313" key="8">
    <source>
        <dbReference type="EMBL" id="MBW5422619.1"/>
    </source>
</evidence>
<dbReference type="Gene3D" id="3.40.50.300">
    <property type="entry name" value="P-loop containing nucleotide triphosphate hydrolases"/>
    <property type="match status" value="4"/>
</dbReference>
<protein>
    <submittedName>
        <fullName evidence="8">Cell division protein FtsK</fullName>
    </submittedName>
</protein>
<keyword evidence="1 3" id="KW-0547">Nucleotide-binding</keyword>
<keyword evidence="8" id="KW-0131">Cell cycle</keyword>
<feature type="region of interest" description="Disordered" evidence="5">
    <location>
        <begin position="161"/>
        <end position="262"/>
    </location>
</feature>
<feature type="compositionally biased region" description="Low complexity" evidence="5">
    <location>
        <begin position="651"/>
        <end position="666"/>
    </location>
</feature>
<evidence type="ECO:0000256" key="5">
    <source>
        <dbReference type="SAM" id="MobiDB-lite"/>
    </source>
</evidence>
<feature type="region of interest" description="Disordered" evidence="5">
    <location>
        <begin position="645"/>
        <end position="680"/>
    </location>
</feature>
<dbReference type="EMBL" id="WMBF01000120">
    <property type="protein sequence ID" value="MBW5422619.1"/>
    <property type="molecule type" value="Genomic_DNA"/>
</dbReference>
<proteinExistence type="predicted"/>
<feature type="domain" description="FtsK" evidence="7">
    <location>
        <begin position="784"/>
        <end position="976"/>
    </location>
</feature>
<accession>A0ABS6YNJ6</accession>
<keyword evidence="6" id="KW-1133">Transmembrane helix</keyword>
<dbReference type="InterPro" id="IPR002543">
    <property type="entry name" value="FtsK_dom"/>
</dbReference>
<dbReference type="RefSeq" id="WP_219689013.1">
    <property type="nucleotide sequence ID" value="NZ_WMBF01000120.1"/>
</dbReference>
<keyword evidence="6" id="KW-0472">Membrane</keyword>
<keyword evidence="2 3" id="KW-0067">ATP-binding</keyword>
<feature type="coiled-coil region" evidence="4">
    <location>
        <begin position="375"/>
        <end position="402"/>
    </location>
</feature>
<keyword evidence="6" id="KW-0812">Transmembrane</keyword>
<feature type="compositionally biased region" description="Basic residues" evidence="5">
    <location>
        <begin position="224"/>
        <end position="255"/>
    </location>
</feature>
<dbReference type="SUPFAM" id="SSF52540">
    <property type="entry name" value="P-loop containing nucleoside triphosphate hydrolases"/>
    <property type="match status" value="3"/>
</dbReference>
<keyword evidence="8" id="KW-0132">Cell division</keyword>
<evidence type="ECO:0000313" key="9">
    <source>
        <dbReference type="Proteomes" id="UP001197114"/>
    </source>
</evidence>
<dbReference type="PANTHER" id="PTHR22683:SF1">
    <property type="entry name" value="TYPE VII SECRETION SYSTEM PROTEIN ESSC"/>
    <property type="match status" value="1"/>
</dbReference>
<feature type="domain" description="FtsK" evidence="7">
    <location>
        <begin position="1122"/>
        <end position="1316"/>
    </location>
</feature>
<comment type="caution">
    <text evidence="8">The sequence shown here is derived from an EMBL/GenBank/DDBJ whole genome shotgun (WGS) entry which is preliminary data.</text>
</comment>
<gene>
    <name evidence="8" type="ORF">GKQ77_13780</name>
</gene>
<evidence type="ECO:0000259" key="7">
    <source>
        <dbReference type="PROSITE" id="PS50901"/>
    </source>
</evidence>
<feature type="binding site" evidence="3">
    <location>
        <begin position="1139"/>
        <end position="1146"/>
    </location>
    <ligand>
        <name>ATP</name>
        <dbReference type="ChEBI" id="CHEBI:30616"/>
    </ligand>
</feature>
<evidence type="ECO:0000256" key="2">
    <source>
        <dbReference type="ARBA" id="ARBA00022840"/>
    </source>
</evidence>
<dbReference type="InterPro" id="IPR027417">
    <property type="entry name" value="P-loop_NTPase"/>
</dbReference>